<feature type="transmembrane region" description="Helical" evidence="5">
    <location>
        <begin position="404"/>
        <end position="426"/>
    </location>
</feature>
<evidence type="ECO:0000256" key="4">
    <source>
        <dbReference type="ARBA" id="ARBA00023136"/>
    </source>
</evidence>
<proteinExistence type="inferred from homology"/>
<keyword evidence="5" id="KW-0813">Transport</keyword>
<dbReference type="PROSITE" id="PS50928">
    <property type="entry name" value="ABC_TM1"/>
    <property type="match status" value="1"/>
</dbReference>
<dbReference type="InterPro" id="IPR035906">
    <property type="entry name" value="MetI-like_sf"/>
</dbReference>
<dbReference type="GO" id="GO:0055085">
    <property type="term" value="P:transmembrane transport"/>
    <property type="evidence" value="ECO:0007669"/>
    <property type="project" value="InterPro"/>
</dbReference>
<feature type="transmembrane region" description="Helical" evidence="5">
    <location>
        <begin position="239"/>
        <end position="264"/>
    </location>
</feature>
<keyword evidence="2 5" id="KW-0812">Transmembrane</keyword>
<dbReference type="OrthoDB" id="312811at2157"/>
<dbReference type="PhylomeDB" id="A8AC61"/>
<dbReference type="KEGG" id="iho:Igni_1337"/>
<dbReference type="Proteomes" id="UP000000262">
    <property type="component" value="Chromosome"/>
</dbReference>
<gene>
    <name evidence="7" type="ordered locus">Igni_1337</name>
</gene>
<dbReference type="RefSeq" id="WP_012123477.1">
    <property type="nucleotide sequence ID" value="NC_009776.1"/>
</dbReference>
<reference evidence="7 8" key="1">
    <citation type="journal article" date="2008" name="Genome Biol.">
        <title>A genomic analysis of the archaeal system Ignicoccus hospitalis-Nanoarchaeum equitans.</title>
        <authorList>
            <person name="Podar M."/>
            <person name="Anderson I."/>
            <person name="Makarova K.S."/>
            <person name="Elkins J.G."/>
            <person name="Ivanova N."/>
            <person name="Wall M.A."/>
            <person name="Lykidis A."/>
            <person name="Mavromatis K."/>
            <person name="Sun H."/>
            <person name="Hudson M.E."/>
            <person name="Chen W."/>
            <person name="Deciu C."/>
            <person name="Hutchison D."/>
            <person name="Eads J.R."/>
            <person name="Anderson A."/>
            <person name="Fernandes F."/>
            <person name="Szeto E."/>
            <person name="Lapidus A."/>
            <person name="Kyrpides N.C."/>
            <person name="Saier M.H.Jr."/>
            <person name="Richardson P.M."/>
            <person name="Rachel R."/>
            <person name="Huber H."/>
            <person name="Eisen J.A."/>
            <person name="Koonin E.V."/>
            <person name="Keller M."/>
            <person name="Stetter K.O."/>
        </authorList>
    </citation>
    <scope>NUCLEOTIDE SEQUENCE [LARGE SCALE GENOMIC DNA]</scope>
    <source>
        <strain evidence="8">KIN4/I / DSM 18386 / JCM 14125</strain>
    </source>
</reference>
<dbReference type="PANTHER" id="PTHR43839">
    <property type="entry name" value="OPPC IN A BINDING PROTEIN-DEPENDENT TRANSPORT SYSTEM"/>
    <property type="match status" value="1"/>
</dbReference>
<feature type="transmembrane region" description="Helical" evidence="5">
    <location>
        <begin position="15"/>
        <end position="35"/>
    </location>
</feature>
<accession>A8AC61</accession>
<comment type="similarity">
    <text evidence="5">Belongs to the binding-protein-dependent transport system permease family.</text>
</comment>
<organism evidence="7 8">
    <name type="scientific">Ignicoccus hospitalis (strain KIN4/I / DSM 18386 / JCM 14125)</name>
    <dbReference type="NCBI Taxonomy" id="453591"/>
    <lineage>
        <taxon>Archaea</taxon>
        <taxon>Thermoproteota</taxon>
        <taxon>Thermoprotei</taxon>
        <taxon>Desulfurococcales</taxon>
        <taxon>Desulfurococcaceae</taxon>
        <taxon>Ignicoccus</taxon>
    </lineage>
</organism>
<sequence>MNEFLKELLSQSSGLFGTLTFVVLLALALYSLTAFSGYERLWRNTTFWSVYPSAVPPSWFGQMFYPDKVVPTFETAPTHETLKVMYGGRVSNVTEEYELSYRYGGVPNDIKLILKVSYETPPAVVVKVVRPDGEEVKLLQASARDLPSTISFNNYDEIKNNVYRWASRSDVPVTQLLFTDREGKVLKGNYKIIVNVIGLGRVNVTSKLILDGNVYGLMGTDVFGRDVFTFTMIGLPYGLLIGVLTSLIAALWGTVYGLVSAYVGGKVDKVMQRLLETWYSIPPLPLLILLAIIYKPSLIVIILLIAVFSWMGVAKVVRSMVLSIKNEGYVLAAKAAGAGPFWIMFKHVLPQVMPYTAAQVALGVPGAILTEVSLDFLGLGDPNVPTWGWMLHDAQVYGASVSGYWWWILPPGLMVALVALSFAMIGHAMDVILNPKLKEV</sequence>
<comment type="subcellular location">
    <subcellularLocation>
        <location evidence="5">Cell membrane</location>
        <topology evidence="5">Multi-pass membrane protein</topology>
    </subcellularLocation>
    <subcellularLocation>
        <location evidence="1">Membrane</location>
        <topology evidence="1">Multi-pass membrane protein</topology>
    </subcellularLocation>
</comment>
<evidence type="ECO:0000256" key="1">
    <source>
        <dbReference type="ARBA" id="ARBA00004141"/>
    </source>
</evidence>
<evidence type="ECO:0000313" key="8">
    <source>
        <dbReference type="Proteomes" id="UP000000262"/>
    </source>
</evidence>
<protein>
    <submittedName>
        <fullName evidence="7">Binding-protein-dependent transport systems inner membrane component</fullName>
    </submittedName>
</protein>
<dbReference type="GeneID" id="5561914"/>
<keyword evidence="8" id="KW-1185">Reference proteome</keyword>
<name>A8AC61_IGNH4</name>
<dbReference type="EMBL" id="CP000816">
    <property type="protein sequence ID" value="ABU82513.1"/>
    <property type="molecule type" value="Genomic_DNA"/>
</dbReference>
<dbReference type="STRING" id="453591.Igni_1337"/>
<dbReference type="eggNOG" id="arCOG00749">
    <property type="taxonomic scope" value="Archaea"/>
</dbReference>
<dbReference type="InterPro" id="IPR000515">
    <property type="entry name" value="MetI-like"/>
</dbReference>
<dbReference type="GO" id="GO:0005886">
    <property type="term" value="C:plasma membrane"/>
    <property type="evidence" value="ECO:0007669"/>
    <property type="project" value="UniProtKB-SubCell"/>
</dbReference>
<dbReference type="PANTHER" id="PTHR43839:SF1">
    <property type="entry name" value="OPPC IN A BINDING PROTEIN-DEPENDENT TRANSPORT SYSTEM"/>
    <property type="match status" value="1"/>
</dbReference>
<feature type="domain" description="ABC transmembrane type-1" evidence="6">
    <location>
        <begin position="235"/>
        <end position="426"/>
    </location>
</feature>
<dbReference type="HOGENOM" id="CLU_028518_10_0_2"/>
<dbReference type="AlphaFoldDB" id="A8AC61"/>
<evidence type="ECO:0000313" key="7">
    <source>
        <dbReference type="EMBL" id="ABU82513.1"/>
    </source>
</evidence>
<dbReference type="Gene3D" id="1.10.3720.10">
    <property type="entry name" value="MetI-like"/>
    <property type="match status" value="1"/>
</dbReference>
<evidence type="ECO:0000256" key="2">
    <source>
        <dbReference type="ARBA" id="ARBA00022692"/>
    </source>
</evidence>
<dbReference type="SUPFAM" id="SSF161098">
    <property type="entry name" value="MetI-like"/>
    <property type="match status" value="1"/>
</dbReference>
<evidence type="ECO:0000256" key="5">
    <source>
        <dbReference type="RuleBase" id="RU363032"/>
    </source>
</evidence>
<feature type="transmembrane region" description="Helical" evidence="5">
    <location>
        <begin position="284"/>
        <end position="308"/>
    </location>
</feature>
<keyword evidence="4 5" id="KW-0472">Membrane</keyword>
<evidence type="ECO:0000259" key="6">
    <source>
        <dbReference type="PROSITE" id="PS50928"/>
    </source>
</evidence>
<keyword evidence="3 5" id="KW-1133">Transmembrane helix</keyword>
<dbReference type="CDD" id="cd06261">
    <property type="entry name" value="TM_PBP2"/>
    <property type="match status" value="1"/>
</dbReference>
<feature type="transmembrane region" description="Helical" evidence="5">
    <location>
        <begin position="328"/>
        <end position="345"/>
    </location>
</feature>
<evidence type="ECO:0000256" key="3">
    <source>
        <dbReference type="ARBA" id="ARBA00022989"/>
    </source>
</evidence>
<dbReference type="Pfam" id="PF00528">
    <property type="entry name" value="BPD_transp_1"/>
    <property type="match status" value="1"/>
</dbReference>